<evidence type="ECO:0000313" key="1">
    <source>
        <dbReference type="EMBL" id="XKM42944.1"/>
    </source>
</evidence>
<proteinExistence type="predicted"/>
<sequence length="125" mass="13866">MAAAAPPKMGPHVIADLEDSTGVAISPEPVIETDMIRPYRINRARRMMIGSGTPSSQSRIPRPMKDLLSETDVTWLMPLNFEPRSLFPAGLVIDDLHAELIGSTRILARSELTPAEERAYILKRM</sequence>
<gene>
    <name evidence="1" type="ORF">A4U53_023265</name>
</gene>
<dbReference type="EMBL" id="CP171853">
    <property type="protein sequence ID" value="XKM42944.1"/>
    <property type="molecule type" value="Genomic_DNA"/>
</dbReference>
<reference evidence="1" key="1">
    <citation type="submission" date="2024-10" db="EMBL/GenBank/DDBJ databases">
        <title>Strain of Rhizobium-related bacteria isolated fromm roots of Vavilovia formosa.</title>
        <authorList>
            <person name="Kimeklis A."/>
            <person name="Afonin A."/>
        </authorList>
    </citation>
    <scope>NUCLEOTIDE SEQUENCE</scope>
    <source>
        <strain evidence="1">Vaf-46</strain>
    </source>
</reference>
<protein>
    <submittedName>
        <fullName evidence="1">Uncharacterized protein</fullName>
    </submittedName>
</protein>
<dbReference type="Proteomes" id="UP000078465">
    <property type="component" value="Chromosome"/>
</dbReference>
<name>A0ACD5EV69_9HYPH</name>
<evidence type="ECO:0000313" key="2">
    <source>
        <dbReference type="Proteomes" id="UP000078465"/>
    </source>
</evidence>
<accession>A0ACD5EV69</accession>
<organism evidence="1 2">
    <name type="scientific">Rhizobium ruizarguesonis</name>
    <dbReference type="NCBI Taxonomy" id="2081791"/>
    <lineage>
        <taxon>Bacteria</taxon>
        <taxon>Pseudomonadati</taxon>
        <taxon>Pseudomonadota</taxon>
        <taxon>Alphaproteobacteria</taxon>
        <taxon>Hyphomicrobiales</taxon>
        <taxon>Rhizobiaceae</taxon>
        <taxon>Rhizobium/Agrobacterium group</taxon>
        <taxon>Rhizobium</taxon>
    </lineage>
</organism>